<name>A0A1I3A8H9_9SPHI</name>
<dbReference type="InterPro" id="IPR000157">
    <property type="entry name" value="TIR_dom"/>
</dbReference>
<dbReference type="SUPFAM" id="SSF52200">
    <property type="entry name" value="Toll/Interleukin receptor TIR domain"/>
    <property type="match status" value="1"/>
</dbReference>
<dbReference type="Proteomes" id="UP000199666">
    <property type="component" value="Unassembled WGS sequence"/>
</dbReference>
<dbReference type="EMBL" id="FOPP01000013">
    <property type="protein sequence ID" value="SFH46338.1"/>
    <property type="molecule type" value="Genomic_DNA"/>
</dbReference>
<dbReference type="Pfam" id="PF13676">
    <property type="entry name" value="TIR_2"/>
    <property type="match status" value="1"/>
</dbReference>
<keyword evidence="3" id="KW-1185">Reference proteome</keyword>
<reference evidence="2 3" key="1">
    <citation type="submission" date="2016-10" db="EMBL/GenBank/DDBJ databases">
        <authorList>
            <person name="de Groot N.N."/>
        </authorList>
    </citation>
    <scope>NUCLEOTIDE SEQUENCE [LARGE SCALE GENOMIC DNA]</scope>
    <source>
        <strain evidence="2 3">DSM 18684</strain>
    </source>
</reference>
<organism evidence="2 3">
    <name type="scientific">Pedobacter insulae</name>
    <dbReference type="NCBI Taxonomy" id="414048"/>
    <lineage>
        <taxon>Bacteria</taxon>
        <taxon>Pseudomonadati</taxon>
        <taxon>Bacteroidota</taxon>
        <taxon>Sphingobacteriia</taxon>
        <taxon>Sphingobacteriales</taxon>
        <taxon>Sphingobacteriaceae</taxon>
        <taxon>Pedobacter</taxon>
    </lineage>
</organism>
<dbReference type="GO" id="GO:0007165">
    <property type="term" value="P:signal transduction"/>
    <property type="evidence" value="ECO:0007669"/>
    <property type="project" value="InterPro"/>
</dbReference>
<evidence type="ECO:0000259" key="1">
    <source>
        <dbReference type="PROSITE" id="PS50104"/>
    </source>
</evidence>
<feature type="domain" description="TIR" evidence="1">
    <location>
        <begin position="6"/>
        <end position="150"/>
    </location>
</feature>
<evidence type="ECO:0000313" key="2">
    <source>
        <dbReference type="EMBL" id="SFH46338.1"/>
    </source>
</evidence>
<dbReference type="Gene3D" id="3.40.50.10140">
    <property type="entry name" value="Toll/interleukin-1 receptor homology (TIR) domain"/>
    <property type="match status" value="1"/>
</dbReference>
<sequence>MEKATIRDTLFISHATPEDNEFTIWLATRLEQLGYKVWIDKNQLLGGENFWGDIEQAIKYETVKFLLVYSNNIVYKREEIEVKSGILTEINFAKQVAAENPDLKDFFTILNIDRAPRGLFEGSADTNQISFEENWAVGLGILVKKLEKDQIVKAYEGEKSAIAKFYLSQYLSGNKVFKKRELYYTNWWNAEKLPKHFYIFRFVNEVQAIAVSKANNQIISFRGANCIVCFSEILNRIVDSPVGKVEIENVERFDVEIGKLIAGYDSDTFPSYLDASNYFKRLLKRALHVSLRERGLSWYELSNKNNIYFHTIESLPKGKVTFDFAKQERKKTKNLLGKHLEIGNWHFALSFRSVLHPEPGFHINSHILFTSNGKIPIESKSVQHSHRRRKGRRMFNEEWRDQMLAFLASLKRYEDPCVSMRTDCASAIEMKAFPEVFWSQYGYIDPKEKERMEIFIDETDLDHLDDEEF</sequence>
<protein>
    <submittedName>
        <fullName evidence="2">TIR domain-containing protein</fullName>
    </submittedName>
</protein>
<dbReference type="OrthoDB" id="9781481at2"/>
<dbReference type="PROSITE" id="PS50104">
    <property type="entry name" value="TIR"/>
    <property type="match status" value="1"/>
</dbReference>
<dbReference type="RefSeq" id="WP_090997603.1">
    <property type="nucleotide sequence ID" value="NZ_FOPP01000013.1"/>
</dbReference>
<evidence type="ECO:0000313" key="3">
    <source>
        <dbReference type="Proteomes" id="UP000199666"/>
    </source>
</evidence>
<gene>
    <name evidence="2" type="ORF">SAMN04489864_11380</name>
</gene>
<dbReference type="STRING" id="414048.SAMN04489864_11380"/>
<dbReference type="InterPro" id="IPR035897">
    <property type="entry name" value="Toll_tir_struct_dom_sf"/>
</dbReference>
<proteinExistence type="predicted"/>
<dbReference type="AlphaFoldDB" id="A0A1I3A8H9"/>
<accession>A0A1I3A8H9</accession>